<comment type="subunit">
    <text evidence="7">Forms oligomers.</text>
</comment>
<evidence type="ECO:0000259" key="8">
    <source>
        <dbReference type="PROSITE" id="PS51740"/>
    </source>
</evidence>
<dbReference type="InterPro" id="IPR038619">
    <property type="entry name" value="MraZ_sf"/>
</dbReference>
<keyword evidence="10" id="KW-1185">Reference proteome</keyword>
<sequence>MHFMGTYTPKLDEKGRLFLPAKFRNRLAEGLVVTQGQEQCLVVWPQDVFDAEADRVSSRPLTSKSARAYTRMLFSSGAEGALDKQGRISIPTTLRDFAGLDRDVVVIGARDRLEIWNPERWREYEQQALPEYVDLDEDDE</sequence>
<proteinExistence type="inferred from homology"/>
<evidence type="ECO:0000256" key="4">
    <source>
        <dbReference type="ARBA" id="ARBA00023015"/>
    </source>
</evidence>
<dbReference type="CDD" id="cd16320">
    <property type="entry name" value="MraZ_N"/>
    <property type="match status" value="1"/>
</dbReference>
<evidence type="ECO:0000256" key="7">
    <source>
        <dbReference type="HAMAP-Rule" id="MF_01008"/>
    </source>
</evidence>
<evidence type="ECO:0000313" key="10">
    <source>
        <dbReference type="Proteomes" id="UP000679307"/>
    </source>
</evidence>
<gene>
    <name evidence="7 9" type="primary">mraZ</name>
    <name evidence="9" type="ORF">ENKNEFLB_03221</name>
</gene>
<dbReference type="InterPro" id="IPR037914">
    <property type="entry name" value="SpoVT-AbrB_sf"/>
</dbReference>
<dbReference type="PANTHER" id="PTHR34701">
    <property type="entry name" value="TRANSCRIPTIONAL REGULATOR MRAZ"/>
    <property type="match status" value="1"/>
</dbReference>
<dbReference type="PANTHER" id="PTHR34701:SF1">
    <property type="entry name" value="TRANSCRIPTIONAL REGULATOR MRAZ"/>
    <property type="match status" value="1"/>
</dbReference>
<dbReference type="InterPro" id="IPR007159">
    <property type="entry name" value="SpoVT-AbrB_dom"/>
</dbReference>
<dbReference type="InterPro" id="IPR020603">
    <property type="entry name" value="MraZ_dom"/>
</dbReference>
<dbReference type="Proteomes" id="UP000679307">
    <property type="component" value="Chromosome"/>
</dbReference>
<keyword evidence="2 7" id="KW-0963">Cytoplasm</keyword>
<dbReference type="PROSITE" id="PS51740">
    <property type="entry name" value="SPOVT_ABRB"/>
    <property type="match status" value="2"/>
</dbReference>
<dbReference type="InterPro" id="IPR035642">
    <property type="entry name" value="MraZ_N"/>
</dbReference>
<evidence type="ECO:0000256" key="2">
    <source>
        <dbReference type="ARBA" id="ARBA00022490"/>
    </source>
</evidence>
<dbReference type="RefSeq" id="WP_160008137.1">
    <property type="nucleotide sequence ID" value="NZ_BAAAHS010000032.1"/>
</dbReference>
<keyword evidence="3" id="KW-0677">Repeat</keyword>
<dbReference type="Gene3D" id="3.40.1550.20">
    <property type="entry name" value="Transcriptional regulator MraZ domain"/>
    <property type="match status" value="1"/>
</dbReference>
<name>A0ABX8EJW9_9ACTN</name>
<dbReference type="HAMAP" id="MF_01008">
    <property type="entry name" value="MraZ"/>
    <property type="match status" value="1"/>
</dbReference>
<dbReference type="CDD" id="cd16321">
    <property type="entry name" value="MraZ_C"/>
    <property type="match status" value="1"/>
</dbReference>
<keyword evidence="6 7" id="KW-0804">Transcription</keyword>
<feature type="domain" description="SpoVT-AbrB" evidence="8">
    <location>
        <begin position="77"/>
        <end position="120"/>
    </location>
</feature>
<evidence type="ECO:0000256" key="1">
    <source>
        <dbReference type="ARBA" id="ARBA00013860"/>
    </source>
</evidence>
<keyword evidence="4 7" id="KW-0805">Transcription regulation</keyword>
<dbReference type="InterPro" id="IPR003444">
    <property type="entry name" value="MraZ"/>
</dbReference>
<feature type="domain" description="SpoVT-AbrB" evidence="8">
    <location>
        <begin position="6"/>
        <end position="48"/>
    </location>
</feature>
<evidence type="ECO:0000256" key="6">
    <source>
        <dbReference type="ARBA" id="ARBA00023163"/>
    </source>
</evidence>
<evidence type="ECO:0000256" key="3">
    <source>
        <dbReference type="ARBA" id="ARBA00022737"/>
    </source>
</evidence>
<accession>A0ABX8EJW9</accession>
<organism evidence="9 10">
    <name type="scientific">Nocardioides aquaticus</name>
    <dbReference type="NCBI Taxonomy" id="160826"/>
    <lineage>
        <taxon>Bacteria</taxon>
        <taxon>Bacillati</taxon>
        <taxon>Actinomycetota</taxon>
        <taxon>Actinomycetes</taxon>
        <taxon>Propionibacteriales</taxon>
        <taxon>Nocardioidaceae</taxon>
        <taxon>Nocardioides</taxon>
    </lineage>
</organism>
<comment type="subcellular location">
    <subcellularLocation>
        <location evidence="7">Cytoplasm</location>
        <location evidence="7">Nucleoid</location>
    </subcellularLocation>
</comment>
<dbReference type="Pfam" id="PF02381">
    <property type="entry name" value="MraZ"/>
    <property type="match status" value="2"/>
</dbReference>
<comment type="similarity">
    <text evidence="7">Belongs to the MraZ family.</text>
</comment>
<dbReference type="SUPFAM" id="SSF89447">
    <property type="entry name" value="AbrB/MazE/MraZ-like"/>
    <property type="match status" value="1"/>
</dbReference>
<dbReference type="NCBIfam" id="TIGR00242">
    <property type="entry name" value="division/cell wall cluster transcriptional repressor MraZ"/>
    <property type="match status" value="1"/>
</dbReference>
<evidence type="ECO:0000313" key="9">
    <source>
        <dbReference type="EMBL" id="QVT80820.1"/>
    </source>
</evidence>
<evidence type="ECO:0000256" key="5">
    <source>
        <dbReference type="ARBA" id="ARBA00023125"/>
    </source>
</evidence>
<dbReference type="EMBL" id="CP075371">
    <property type="protein sequence ID" value="QVT80820.1"/>
    <property type="molecule type" value="Genomic_DNA"/>
</dbReference>
<dbReference type="InterPro" id="IPR035644">
    <property type="entry name" value="MraZ_C"/>
</dbReference>
<keyword evidence="5 7" id="KW-0238">DNA-binding</keyword>
<protein>
    <recommendedName>
        <fullName evidence="1 7">Transcriptional regulator MraZ</fullName>
    </recommendedName>
</protein>
<reference evidence="9 10" key="1">
    <citation type="submission" date="2021-05" db="EMBL/GenBank/DDBJ databases">
        <title>Complete genome of Nocardioides aquaticus KCTC 9944T isolated from meromictic and hypersaline Ekho Lake, Antarctica.</title>
        <authorList>
            <person name="Hwang K."/>
            <person name="Kim K.M."/>
            <person name="Choe H."/>
        </authorList>
    </citation>
    <scope>NUCLEOTIDE SEQUENCE [LARGE SCALE GENOMIC DNA]</scope>
    <source>
        <strain evidence="9 10">KCTC 9944</strain>
    </source>
</reference>